<feature type="chain" id="PRO_5023245092" description="Phosphatidylserine decarboxylase alpha chain" evidence="11">
    <location>
        <begin position="193"/>
        <end position="235"/>
    </location>
</feature>
<dbReference type="Proteomes" id="UP000185678">
    <property type="component" value="Unassembled WGS sequence"/>
</dbReference>
<comment type="similarity">
    <text evidence="11">Belongs to the phosphatidylserine decarboxylase family. PSD-A subfamily.</text>
</comment>
<evidence type="ECO:0000313" key="13">
    <source>
        <dbReference type="EMBL" id="SIT18231.1"/>
    </source>
</evidence>
<organism evidence="13 14">
    <name type="scientific">Insolitispirillum peregrinum</name>
    <dbReference type="NCBI Taxonomy" id="80876"/>
    <lineage>
        <taxon>Bacteria</taxon>
        <taxon>Pseudomonadati</taxon>
        <taxon>Pseudomonadota</taxon>
        <taxon>Alphaproteobacteria</taxon>
        <taxon>Rhodospirillales</taxon>
        <taxon>Novispirillaceae</taxon>
        <taxon>Insolitispirillum</taxon>
    </lineage>
</organism>
<comment type="subunit">
    <text evidence="11">Heterodimer of a large membrane-associated beta subunit and a small pyruvoyl-containing alpha subunit.</text>
</comment>
<name>A0A1N7Q5W5_9PROT</name>
<evidence type="ECO:0000256" key="1">
    <source>
        <dbReference type="ARBA" id="ARBA00022475"/>
    </source>
</evidence>
<comment type="function">
    <text evidence="11">Catalyzes the formation of phosphatidylethanolamine (PtdEtn) from phosphatidylserine (PtdSer).</text>
</comment>
<proteinExistence type="inferred from homology"/>
<gene>
    <name evidence="11" type="primary">psd</name>
    <name evidence="13" type="ORF">SAMN05421779_1118</name>
</gene>
<dbReference type="NCBIfam" id="NF003678">
    <property type="entry name" value="PRK05305.1-2"/>
    <property type="match status" value="1"/>
</dbReference>
<dbReference type="PANTHER" id="PTHR35809:SF1">
    <property type="entry name" value="ARCHAETIDYLSERINE DECARBOXYLASE PROENZYME-RELATED"/>
    <property type="match status" value="1"/>
</dbReference>
<feature type="chain" id="PRO_5023245091" description="Phosphatidylserine decarboxylase beta chain" evidence="11">
    <location>
        <begin position="1"/>
        <end position="192"/>
    </location>
</feature>
<evidence type="ECO:0000256" key="4">
    <source>
        <dbReference type="ARBA" id="ARBA00023098"/>
    </source>
</evidence>
<evidence type="ECO:0000256" key="3">
    <source>
        <dbReference type="ARBA" id="ARBA00022793"/>
    </source>
</evidence>
<keyword evidence="7 11" id="KW-0594">Phospholipid biosynthesis</keyword>
<comment type="pathway">
    <text evidence="11">Phospholipid metabolism; phosphatidylethanolamine biosynthesis; phosphatidylethanolamine from CDP-diacylglycerol: step 2/2.</text>
</comment>
<dbReference type="STRING" id="80876.SAMN05421779_1118"/>
<accession>A0A1N7Q5W5</accession>
<keyword evidence="4 11" id="KW-0443">Lipid metabolism</keyword>
<dbReference type="NCBIfam" id="NF003677">
    <property type="entry name" value="PRK05305.1-1"/>
    <property type="match status" value="1"/>
</dbReference>
<evidence type="ECO:0000256" key="11">
    <source>
        <dbReference type="HAMAP-Rule" id="MF_00664"/>
    </source>
</evidence>
<keyword evidence="2 11" id="KW-0444">Lipid biosynthesis</keyword>
<dbReference type="GO" id="GO:0005886">
    <property type="term" value="C:plasma membrane"/>
    <property type="evidence" value="ECO:0007669"/>
    <property type="project" value="UniProtKB-SubCell"/>
</dbReference>
<keyword evidence="1 11" id="KW-1003">Cell membrane</keyword>
<keyword evidence="10 11" id="KW-0670">Pyruvate</keyword>
<dbReference type="GO" id="GO:0004609">
    <property type="term" value="F:phosphatidylserine decarboxylase activity"/>
    <property type="evidence" value="ECO:0007669"/>
    <property type="project" value="UniProtKB-UniRule"/>
</dbReference>
<comment type="catalytic activity">
    <reaction evidence="11">
        <text>a 1,2-diacyl-sn-glycero-3-phospho-L-serine + H(+) = a 1,2-diacyl-sn-glycero-3-phosphoethanolamine + CO2</text>
        <dbReference type="Rhea" id="RHEA:20828"/>
        <dbReference type="ChEBI" id="CHEBI:15378"/>
        <dbReference type="ChEBI" id="CHEBI:16526"/>
        <dbReference type="ChEBI" id="CHEBI:57262"/>
        <dbReference type="ChEBI" id="CHEBI:64612"/>
        <dbReference type="EC" id="4.1.1.65"/>
    </reaction>
</comment>
<dbReference type="NCBIfam" id="NF003679">
    <property type="entry name" value="PRK05305.1-3"/>
    <property type="match status" value="1"/>
</dbReference>
<keyword evidence="6 11" id="KW-0865">Zymogen</keyword>
<evidence type="ECO:0000256" key="8">
    <source>
        <dbReference type="ARBA" id="ARBA00023239"/>
    </source>
</evidence>
<keyword evidence="12" id="KW-1133">Transmembrane helix</keyword>
<evidence type="ECO:0000256" key="2">
    <source>
        <dbReference type="ARBA" id="ARBA00022516"/>
    </source>
</evidence>
<comment type="cofactor">
    <cofactor evidence="11">
        <name>pyruvate</name>
        <dbReference type="ChEBI" id="CHEBI:15361"/>
    </cofactor>
    <text evidence="11">Binds 1 pyruvoyl group covalently per subunit.</text>
</comment>
<keyword evidence="3 11" id="KW-0210">Decarboxylase</keyword>
<evidence type="ECO:0000256" key="12">
    <source>
        <dbReference type="SAM" id="Phobius"/>
    </source>
</evidence>
<reference evidence="13 14" key="1">
    <citation type="submission" date="2017-01" db="EMBL/GenBank/DDBJ databases">
        <authorList>
            <person name="Mah S.A."/>
            <person name="Swanson W.J."/>
            <person name="Moy G.W."/>
            <person name="Vacquier V.D."/>
        </authorList>
    </citation>
    <scope>NUCLEOTIDE SEQUENCE [LARGE SCALE GENOMIC DNA]</scope>
    <source>
        <strain evidence="13 14">DSM 11589</strain>
    </source>
</reference>
<keyword evidence="9 11" id="KW-1208">Phospholipid metabolism</keyword>
<feature type="transmembrane region" description="Helical" evidence="12">
    <location>
        <begin position="23"/>
        <end position="56"/>
    </location>
</feature>
<dbReference type="InterPro" id="IPR033175">
    <property type="entry name" value="PSD-A"/>
</dbReference>
<evidence type="ECO:0000256" key="9">
    <source>
        <dbReference type="ARBA" id="ARBA00023264"/>
    </source>
</evidence>
<protein>
    <recommendedName>
        <fullName evidence="11">Phosphatidylserine decarboxylase proenzyme</fullName>
        <ecNumber evidence="11">4.1.1.65</ecNumber>
    </recommendedName>
    <component>
        <recommendedName>
            <fullName evidence="11">Phosphatidylserine decarboxylase alpha chain</fullName>
        </recommendedName>
    </component>
    <component>
        <recommendedName>
            <fullName evidence="11">Phosphatidylserine decarboxylase beta chain</fullName>
        </recommendedName>
    </component>
</protein>
<feature type="site" description="Cleavage (non-hydrolytic); by autocatalysis" evidence="11">
    <location>
        <begin position="192"/>
        <end position="193"/>
    </location>
</feature>
<keyword evidence="8 11" id="KW-0456">Lyase</keyword>
<dbReference type="PANTHER" id="PTHR35809">
    <property type="entry name" value="ARCHAETIDYLSERINE DECARBOXYLASE PROENZYME-RELATED"/>
    <property type="match status" value="1"/>
</dbReference>
<feature type="active site" description="Schiff-base intermediate with substrate; via pyruvic acid" evidence="11">
    <location>
        <position position="193"/>
    </location>
</feature>
<dbReference type="Pfam" id="PF02666">
    <property type="entry name" value="PS_Dcarbxylase"/>
    <property type="match status" value="1"/>
</dbReference>
<dbReference type="InterPro" id="IPR003817">
    <property type="entry name" value="PS_Dcarbxylase"/>
</dbReference>
<comment type="subcellular location">
    <subcellularLocation>
        <location evidence="11">Cell membrane</location>
        <topology evidence="11">Peripheral membrane protein</topology>
    </subcellularLocation>
</comment>
<evidence type="ECO:0000256" key="7">
    <source>
        <dbReference type="ARBA" id="ARBA00023209"/>
    </source>
</evidence>
<dbReference type="UniPathway" id="UPA00558">
    <property type="reaction ID" value="UER00616"/>
</dbReference>
<dbReference type="EMBL" id="FTOA01000011">
    <property type="protein sequence ID" value="SIT18231.1"/>
    <property type="molecule type" value="Genomic_DNA"/>
</dbReference>
<evidence type="ECO:0000256" key="10">
    <source>
        <dbReference type="ARBA" id="ARBA00023317"/>
    </source>
</evidence>
<evidence type="ECO:0000256" key="5">
    <source>
        <dbReference type="ARBA" id="ARBA00023136"/>
    </source>
</evidence>
<dbReference type="GO" id="GO:0006646">
    <property type="term" value="P:phosphatidylethanolamine biosynthetic process"/>
    <property type="evidence" value="ECO:0007669"/>
    <property type="project" value="UniProtKB-UniRule"/>
</dbReference>
<dbReference type="HAMAP" id="MF_00664">
    <property type="entry name" value="PS_decarb_PSD_A"/>
    <property type="match status" value="1"/>
</dbReference>
<sequence length="235" mass="26213">MKVIQISWRRYMVPPLHEEGPRFLAIFLVLTVLLAWIWLPLVVVGALLTVWCFFFFRDPVRYVPTRPGLVVTPASGVVQMIGPSVPPPELEMGEQPLTRISVFMSVFDCHVNRIPVGGEIVKEVYRPGKFLDASLDKASEQNERQSVRLRTDDGREIAFVQIAGLLARRIRCDIKAGQRLATGDRFGLIRFGSRVDIYLPPGTNPLVVLGQNCVSGETILADLTSDEAERDGKGI</sequence>
<evidence type="ECO:0000313" key="14">
    <source>
        <dbReference type="Proteomes" id="UP000185678"/>
    </source>
</evidence>
<dbReference type="EC" id="4.1.1.65" evidence="11"/>
<dbReference type="AlphaFoldDB" id="A0A1N7Q5W5"/>
<keyword evidence="14" id="KW-1185">Reference proteome</keyword>
<keyword evidence="5 11" id="KW-0472">Membrane</keyword>
<comment type="PTM">
    <text evidence="11">Is synthesized initially as an inactive proenzyme. Formation of the active enzyme involves a self-maturation process in which the active site pyruvoyl group is generated from an internal serine residue via an autocatalytic post-translational modification. Two non-identical subunits are generated from the proenzyme in this reaction, and the pyruvate is formed at the N-terminus of the alpha chain, which is derived from the carboxyl end of the proenzyme. The post-translation cleavage follows an unusual pathway, termed non-hydrolytic serinolysis, in which the side chain hydroxyl group of the serine supplies its oxygen atom to form the C-terminus of the beta chain, while the remainder of the serine residue undergoes an oxidative deamination to produce ammonia and the pyruvoyl prosthetic group on the alpha chain.</text>
</comment>
<evidence type="ECO:0000256" key="6">
    <source>
        <dbReference type="ARBA" id="ARBA00023145"/>
    </source>
</evidence>
<feature type="modified residue" description="Pyruvic acid (Ser); by autocatalysis" evidence="11">
    <location>
        <position position="193"/>
    </location>
</feature>
<dbReference type="RefSeq" id="WP_217696147.1">
    <property type="nucleotide sequence ID" value="NZ_FTOA01000011.1"/>
</dbReference>
<keyword evidence="12" id="KW-0812">Transmembrane</keyword>